<dbReference type="EMBL" id="VIWP01000001">
    <property type="protein sequence ID" value="TWF58561.1"/>
    <property type="molecule type" value="Genomic_DNA"/>
</dbReference>
<dbReference type="InterPro" id="IPR022479">
    <property type="entry name" value="PqqD_bac"/>
</dbReference>
<evidence type="ECO:0000256" key="3">
    <source>
        <dbReference type="ARBA" id="ARBA00022905"/>
    </source>
</evidence>
<protein>
    <submittedName>
        <fullName evidence="4">Pyrroloquinoline quinone biosynthesis protein D</fullName>
    </submittedName>
</protein>
<keyword evidence="5" id="KW-1185">Reference proteome</keyword>
<comment type="subunit">
    <text evidence="2">Monomer. Interacts with PqqE.</text>
</comment>
<dbReference type="GO" id="GO:0018189">
    <property type="term" value="P:pyrroloquinoline quinone biosynthetic process"/>
    <property type="evidence" value="ECO:0007669"/>
    <property type="project" value="UniProtKB-UniPathway"/>
</dbReference>
<keyword evidence="3" id="KW-0884">PQQ biosynthesis</keyword>
<gene>
    <name evidence="4" type="ORF">FHW37_101365</name>
</gene>
<comment type="pathway">
    <text evidence="1">Cofactor biosynthesis; pyrroloquinoline quinone biosynthesis.</text>
</comment>
<dbReference type="InterPro" id="IPR008792">
    <property type="entry name" value="PQQD"/>
</dbReference>
<dbReference type="UniPathway" id="UPA00539"/>
<dbReference type="NCBIfam" id="TIGR03859">
    <property type="entry name" value="PQQ_PqqD"/>
    <property type="match status" value="1"/>
</dbReference>
<dbReference type="Proteomes" id="UP000320653">
    <property type="component" value="Unassembled WGS sequence"/>
</dbReference>
<organism evidence="4 5">
    <name type="scientific">Neorhizobium alkalisoli</name>
    <dbReference type="NCBI Taxonomy" id="528178"/>
    <lineage>
        <taxon>Bacteria</taxon>
        <taxon>Pseudomonadati</taxon>
        <taxon>Pseudomonadota</taxon>
        <taxon>Alphaproteobacteria</taxon>
        <taxon>Hyphomicrobiales</taxon>
        <taxon>Rhizobiaceae</taxon>
        <taxon>Rhizobium/Agrobacterium group</taxon>
        <taxon>Neorhizobium</taxon>
    </lineage>
</organism>
<proteinExistence type="predicted"/>
<sequence>MRPQRARIIVLPASMPVLKSHARLQFDPVRGAWALLSPEKVFWPDEVSLDILKLCDGTRPVAAIIRLLAEQYDAPEEDIGADVETFLQEWADRFLVAL</sequence>
<dbReference type="Gene3D" id="1.10.10.1150">
    <property type="entry name" value="Coenzyme PQQ synthesis protein D (PqqD)"/>
    <property type="match status" value="1"/>
</dbReference>
<reference evidence="4 5" key="1">
    <citation type="submission" date="2019-06" db="EMBL/GenBank/DDBJ databases">
        <title>Sorghum-associated microbial communities from plants grown in Nebraska, USA.</title>
        <authorList>
            <person name="Schachtman D."/>
        </authorList>
    </citation>
    <scope>NUCLEOTIDE SEQUENCE [LARGE SCALE GENOMIC DNA]</scope>
    <source>
        <strain evidence="4 5">1225</strain>
    </source>
</reference>
<accession>A0A561R7F3</accession>
<dbReference type="RefSeq" id="WP_145631795.1">
    <property type="nucleotide sequence ID" value="NZ_VIWP01000001.1"/>
</dbReference>
<dbReference type="InterPro" id="IPR041881">
    <property type="entry name" value="PqqD_sf"/>
</dbReference>
<dbReference type="OrthoDB" id="7995890at2"/>
<comment type="caution">
    <text evidence="4">The sequence shown here is derived from an EMBL/GenBank/DDBJ whole genome shotgun (WGS) entry which is preliminary data.</text>
</comment>
<name>A0A561R7F3_9HYPH</name>
<evidence type="ECO:0000256" key="2">
    <source>
        <dbReference type="ARBA" id="ARBA00011741"/>
    </source>
</evidence>
<evidence type="ECO:0000313" key="5">
    <source>
        <dbReference type="Proteomes" id="UP000320653"/>
    </source>
</evidence>
<evidence type="ECO:0000313" key="4">
    <source>
        <dbReference type="EMBL" id="TWF58561.1"/>
    </source>
</evidence>
<dbReference type="AlphaFoldDB" id="A0A561R7F3"/>
<dbReference type="GO" id="GO:0048038">
    <property type="term" value="F:quinone binding"/>
    <property type="evidence" value="ECO:0007669"/>
    <property type="project" value="InterPro"/>
</dbReference>
<dbReference type="Pfam" id="PF05402">
    <property type="entry name" value="PqqD"/>
    <property type="match status" value="1"/>
</dbReference>
<evidence type="ECO:0000256" key="1">
    <source>
        <dbReference type="ARBA" id="ARBA00004886"/>
    </source>
</evidence>